<feature type="transmembrane region" description="Helical" evidence="1">
    <location>
        <begin position="170"/>
        <end position="193"/>
    </location>
</feature>
<dbReference type="PANTHER" id="PTHR23028">
    <property type="entry name" value="ACETYLTRANSFERASE"/>
    <property type="match status" value="1"/>
</dbReference>
<feature type="transmembrane region" description="Helical" evidence="1">
    <location>
        <begin position="12"/>
        <end position="29"/>
    </location>
</feature>
<feature type="transmembrane region" description="Helical" evidence="1">
    <location>
        <begin position="306"/>
        <end position="324"/>
    </location>
</feature>
<dbReference type="InterPro" id="IPR050879">
    <property type="entry name" value="Acyltransferase_3"/>
</dbReference>
<keyword evidence="1" id="KW-1133">Transmembrane helix</keyword>
<accession>A0A603L0U6</accession>
<keyword evidence="3" id="KW-0808">Transferase</keyword>
<feature type="transmembrane region" description="Helical" evidence="1">
    <location>
        <begin position="41"/>
        <end position="63"/>
    </location>
</feature>
<dbReference type="AlphaFoldDB" id="A0A603L0U6"/>
<feature type="transmembrane region" description="Helical" evidence="1">
    <location>
        <begin position="213"/>
        <end position="234"/>
    </location>
</feature>
<dbReference type="InterPro" id="IPR002656">
    <property type="entry name" value="Acyl_transf_3_dom"/>
</dbReference>
<sequence length="374" mass="42805">MAQLKLNSIQVMRGIAALMVVGFHYRTSLNGVYAQTNLGDLLFLNGAFGVDLFFIISGFIIVYSTKNKVENTPLTFFIKRLFRIYPVYIIALSLLLMGVFWDFSTGSFPQTWFDWKDIVKSYLFITSDMSQQGPFYGYGLLYPSWTLIYEIYFYFVFMMCLMVSHRYRTLLTVVIITSVVIFGQLIFSGGITLDPYTVSVGETNRLIDHAKFIINPIVFDFIIGVLFAEAYIAISKDSYKKNIIGIIAVAFVIYSLSALLTQYKSGHGVMNGGLIASFLFVGLVIIENRHDIEFPRFFCHLGDLSYSIYLIHIPVGLFFAKYGAEIPWYPKQMGWAKFLTDLMSAYLLSLVMFNYIEKPSVIIGKRIIERLREK</sequence>
<dbReference type="GO" id="GO:0000271">
    <property type="term" value="P:polysaccharide biosynthetic process"/>
    <property type="evidence" value="ECO:0007669"/>
    <property type="project" value="TreeGrafter"/>
</dbReference>
<evidence type="ECO:0000313" key="3">
    <source>
        <dbReference type="EMBL" id="ECT9426696.1"/>
    </source>
</evidence>
<dbReference type="PANTHER" id="PTHR23028:SF131">
    <property type="entry name" value="BLR2367 PROTEIN"/>
    <property type="match status" value="1"/>
</dbReference>
<evidence type="ECO:0000259" key="2">
    <source>
        <dbReference type="Pfam" id="PF01757"/>
    </source>
</evidence>
<feature type="transmembrane region" description="Helical" evidence="1">
    <location>
        <begin position="142"/>
        <end position="163"/>
    </location>
</feature>
<evidence type="ECO:0000256" key="1">
    <source>
        <dbReference type="SAM" id="Phobius"/>
    </source>
</evidence>
<protein>
    <submittedName>
        <fullName evidence="3">Acyltransferase</fullName>
    </submittedName>
</protein>
<dbReference type="GO" id="GO:0016747">
    <property type="term" value="F:acyltransferase activity, transferring groups other than amino-acyl groups"/>
    <property type="evidence" value="ECO:0007669"/>
    <property type="project" value="InterPro"/>
</dbReference>
<feature type="transmembrane region" description="Helical" evidence="1">
    <location>
        <begin position="269"/>
        <end position="286"/>
    </location>
</feature>
<feature type="transmembrane region" description="Helical" evidence="1">
    <location>
        <begin position="243"/>
        <end position="263"/>
    </location>
</feature>
<keyword evidence="1" id="KW-0812">Transmembrane</keyword>
<gene>
    <name evidence="3" type="ORF">CG587_19655</name>
</gene>
<proteinExistence type="predicted"/>
<keyword evidence="3" id="KW-0012">Acyltransferase</keyword>
<dbReference type="GO" id="GO:0016020">
    <property type="term" value="C:membrane"/>
    <property type="evidence" value="ECO:0007669"/>
    <property type="project" value="TreeGrafter"/>
</dbReference>
<feature type="transmembrane region" description="Helical" evidence="1">
    <location>
        <begin position="84"/>
        <end position="103"/>
    </location>
</feature>
<organism evidence="3">
    <name type="scientific">Salmonella enterica</name>
    <name type="common">Salmonella choleraesuis</name>
    <dbReference type="NCBI Taxonomy" id="28901"/>
    <lineage>
        <taxon>Bacteria</taxon>
        <taxon>Pseudomonadati</taxon>
        <taxon>Pseudomonadota</taxon>
        <taxon>Gammaproteobacteria</taxon>
        <taxon>Enterobacterales</taxon>
        <taxon>Enterobacteriaceae</taxon>
        <taxon>Salmonella</taxon>
    </lineage>
</organism>
<name>A0A603L0U6_SALER</name>
<dbReference type="Proteomes" id="UP000839904">
    <property type="component" value="Unassembled WGS sequence"/>
</dbReference>
<dbReference type="EMBL" id="AAKOJA010000011">
    <property type="protein sequence ID" value="ECT9426696.1"/>
    <property type="molecule type" value="Genomic_DNA"/>
</dbReference>
<dbReference type="Pfam" id="PF01757">
    <property type="entry name" value="Acyl_transf_3"/>
    <property type="match status" value="1"/>
</dbReference>
<reference evidence="3" key="1">
    <citation type="submission" date="2018-07" db="EMBL/GenBank/DDBJ databases">
        <authorList>
            <consortium name="PulseNet: The National Subtyping Network for Foodborne Disease Surveillance"/>
            <person name="Tarr C.L."/>
            <person name="Trees E."/>
            <person name="Katz L.S."/>
            <person name="Carleton-Romer H.A."/>
            <person name="Stroika S."/>
            <person name="Kucerova Z."/>
            <person name="Roache K.F."/>
            <person name="Sabol A.L."/>
            <person name="Besser J."/>
            <person name="Gerner-Smidt P."/>
        </authorList>
    </citation>
    <scope>NUCLEOTIDE SEQUENCE [LARGE SCALE GENOMIC DNA]</scope>
    <source>
        <strain evidence="3">PNUSAS018503</strain>
    </source>
</reference>
<feature type="domain" description="Acyltransferase 3" evidence="2">
    <location>
        <begin position="7"/>
        <end position="351"/>
    </location>
</feature>
<feature type="transmembrane region" description="Helical" evidence="1">
    <location>
        <begin position="336"/>
        <end position="356"/>
    </location>
</feature>
<keyword evidence="1" id="KW-0472">Membrane</keyword>
<comment type="caution">
    <text evidence="3">The sequence shown here is derived from an EMBL/GenBank/DDBJ whole genome shotgun (WGS) entry which is preliminary data.</text>
</comment>